<evidence type="ECO:0000313" key="3">
    <source>
        <dbReference type="Proteomes" id="UP000199093"/>
    </source>
</evidence>
<sequence>MTEVARIFAPILIWLGLFTGVYALHGLGCGLGWPQQDLGPASLHRVALIAAWGVAILLQAAVLYLVARPWASRSPLIQQVTVTLAISAVVAMVWTLFPVAFASSCG</sequence>
<dbReference type="Proteomes" id="UP000199093">
    <property type="component" value="Unassembled WGS sequence"/>
</dbReference>
<dbReference type="AlphaFoldDB" id="A0A1G8KZZ6"/>
<evidence type="ECO:0000256" key="1">
    <source>
        <dbReference type="SAM" id="Phobius"/>
    </source>
</evidence>
<keyword evidence="3" id="KW-1185">Reference proteome</keyword>
<proteinExistence type="predicted"/>
<keyword evidence="1" id="KW-0812">Transmembrane</keyword>
<evidence type="ECO:0000313" key="2">
    <source>
        <dbReference type="EMBL" id="SDI49004.1"/>
    </source>
</evidence>
<dbReference type="STRING" id="555512.SAMN04487993_1005198"/>
<gene>
    <name evidence="2" type="ORF">SAMN04487993_1005198</name>
</gene>
<organism evidence="2 3">
    <name type="scientific">Salipiger marinus</name>
    <dbReference type="NCBI Taxonomy" id="555512"/>
    <lineage>
        <taxon>Bacteria</taxon>
        <taxon>Pseudomonadati</taxon>
        <taxon>Pseudomonadota</taxon>
        <taxon>Alphaproteobacteria</taxon>
        <taxon>Rhodobacterales</taxon>
        <taxon>Roseobacteraceae</taxon>
        <taxon>Salipiger</taxon>
    </lineage>
</organism>
<accession>A0A1G8KZZ6</accession>
<keyword evidence="1" id="KW-1133">Transmembrane helix</keyword>
<protein>
    <submittedName>
        <fullName evidence="2">Uncharacterized protein</fullName>
    </submittedName>
</protein>
<feature type="transmembrane region" description="Helical" evidence="1">
    <location>
        <begin position="79"/>
        <end position="101"/>
    </location>
</feature>
<keyword evidence="1" id="KW-0472">Membrane</keyword>
<reference evidence="2 3" key="1">
    <citation type="submission" date="2016-10" db="EMBL/GenBank/DDBJ databases">
        <authorList>
            <person name="de Groot N.N."/>
        </authorList>
    </citation>
    <scope>NUCLEOTIDE SEQUENCE [LARGE SCALE GENOMIC DNA]</scope>
    <source>
        <strain evidence="2 3">DSM 26424</strain>
    </source>
</reference>
<dbReference type="EMBL" id="FNEJ01000005">
    <property type="protein sequence ID" value="SDI49004.1"/>
    <property type="molecule type" value="Genomic_DNA"/>
</dbReference>
<name>A0A1G8KZZ6_9RHOB</name>
<dbReference type="OrthoDB" id="7433399at2"/>
<dbReference type="RefSeq" id="WP_089845545.1">
    <property type="nucleotide sequence ID" value="NZ_FNEJ01000005.1"/>
</dbReference>
<feature type="transmembrane region" description="Helical" evidence="1">
    <location>
        <begin position="47"/>
        <end position="67"/>
    </location>
</feature>